<keyword evidence="3" id="KW-1185">Reference proteome</keyword>
<dbReference type="EMBL" id="KQ460890">
    <property type="protein sequence ID" value="KPJ10930.1"/>
    <property type="molecule type" value="Genomic_DNA"/>
</dbReference>
<evidence type="ECO:0000313" key="3">
    <source>
        <dbReference type="Proteomes" id="UP000053240"/>
    </source>
</evidence>
<feature type="chain" id="PRO_5008264825" evidence="1">
    <location>
        <begin position="20"/>
        <end position="169"/>
    </location>
</feature>
<reference evidence="2 3" key="1">
    <citation type="journal article" date="2015" name="Nat. Commun.">
        <title>Outbred genome sequencing and CRISPR/Cas9 gene editing in butterflies.</title>
        <authorList>
            <person name="Li X."/>
            <person name="Fan D."/>
            <person name="Zhang W."/>
            <person name="Liu G."/>
            <person name="Zhang L."/>
            <person name="Zhao L."/>
            <person name="Fang X."/>
            <person name="Chen L."/>
            <person name="Dong Y."/>
            <person name="Chen Y."/>
            <person name="Ding Y."/>
            <person name="Zhao R."/>
            <person name="Feng M."/>
            <person name="Zhu Y."/>
            <person name="Feng Y."/>
            <person name="Jiang X."/>
            <person name="Zhu D."/>
            <person name="Xiang H."/>
            <person name="Feng X."/>
            <person name="Li S."/>
            <person name="Wang J."/>
            <person name="Zhang G."/>
            <person name="Kronforst M.R."/>
            <person name="Wang W."/>
        </authorList>
    </citation>
    <scope>NUCLEOTIDE SEQUENCE [LARGE SCALE GENOMIC DNA]</scope>
    <source>
        <strain evidence="2">Ya'a_city_454_Pm</strain>
        <tissue evidence="2">Whole body</tissue>
    </source>
</reference>
<dbReference type="AlphaFoldDB" id="A0A194R103"/>
<evidence type="ECO:0000256" key="1">
    <source>
        <dbReference type="SAM" id="SignalP"/>
    </source>
</evidence>
<accession>A0A194R103</accession>
<protein>
    <submittedName>
        <fullName evidence="2">Chorion class A protein Ld2/Ld41</fullName>
    </submittedName>
</protein>
<organism evidence="2 3">
    <name type="scientific">Papilio machaon</name>
    <name type="common">Old World swallowtail butterfly</name>
    <dbReference type="NCBI Taxonomy" id="76193"/>
    <lineage>
        <taxon>Eukaryota</taxon>
        <taxon>Metazoa</taxon>
        <taxon>Ecdysozoa</taxon>
        <taxon>Arthropoda</taxon>
        <taxon>Hexapoda</taxon>
        <taxon>Insecta</taxon>
        <taxon>Pterygota</taxon>
        <taxon>Neoptera</taxon>
        <taxon>Endopterygota</taxon>
        <taxon>Lepidoptera</taxon>
        <taxon>Glossata</taxon>
        <taxon>Ditrysia</taxon>
        <taxon>Papilionoidea</taxon>
        <taxon>Papilionidae</taxon>
        <taxon>Papilioninae</taxon>
        <taxon>Papilio</taxon>
    </lineage>
</organism>
<keyword evidence="1" id="KW-0732">Signal</keyword>
<gene>
    <name evidence="2" type="ORF">RR48_10110</name>
</gene>
<dbReference type="InParanoid" id="A0A194R103"/>
<feature type="signal peptide" evidence="1">
    <location>
        <begin position="1"/>
        <end position="19"/>
    </location>
</feature>
<dbReference type="Proteomes" id="UP000053240">
    <property type="component" value="Unassembled WGS sequence"/>
</dbReference>
<proteinExistence type="predicted"/>
<evidence type="ECO:0000313" key="2">
    <source>
        <dbReference type="EMBL" id="KPJ10930.1"/>
    </source>
</evidence>
<name>A0A194R103_PAPMA</name>
<sequence>MTRVVLICFLASIIQISLCQVIANSPYYANVNNGYGLANTPIANTIAASPINGISPSISMASPIANAPMYATLPIENLGTGTAAINTANAITAGVTGLEGFSLGGIPMSGVSPMGYGDVTVLGELPVGGSTGVTGNVPVIGYVTFEGTVPAGGTVTLASNCGCSNPTVY</sequence>